<dbReference type="AlphaFoldDB" id="A0A1M6IZU6"/>
<feature type="region of interest" description="Disordered" evidence="1">
    <location>
        <begin position="1"/>
        <end position="22"/>
    </location>
</feature>
<dbReference type="EMBL" id="FQZQ01000008">
    <property type="protein sequence ID" value="SHJ39985.1"/>
    <property type="molecule type" value="Genomic_DNA"/>
</dbReference>
<evidence type="ECO:0000313" key="3">
    <source>
        <dbReference type="Proteomes" id="UP000183982"/>
    </source>
</evidence>
<evidence type="ECO:0008006" key="4">
    <source>
        <dbReference type="Google" id="ProtNLM"/>
    </source>
</evidence>
<reference evidence="3" key="1">
    <citation type="submission" date="2016-11" db="EMBL/GenBank/DDBJ databases">
        <authorList>
            <person name="Varghese N."/>
            <person name="Submissions S."/>
        </authorList>
    </citation>
    <scope>NUCLEOTIDE SEQUENCE [LARGE SCALE GENOMIC DNA]</scope>
    <source>
        <strain evidence="3">DSM 100564</strain>
    </source>
</reference>
<keyword evidence="3" id="KW-1185">Reference proteome</keyword>
<name>A0A1M6IZU6_9RHOB</name>
<evidence type="ECO:0000313" key="2">
    <source>
        <dbReference type="EMBL" id="SHJ39985.1"/>
    </source>
</evidence>
<accession>A0A1M6IZU6</accession>
<dbReference type="OrthoDB" id="9800971at2"/>
<proteinExistence type="predicted"/>
<dbReference type="InterPro" id="IPR018772">
    <property type="entry name" value="Transcription_activator_HlyU"/>
</dbReference>
<protein>
    <recommendedName>
        <fullName evidence="4">Transcriptional activator HlyU</fullName>
    </recommendedName>
</protein>
<sequence>MSFLKKLFGGSGESTPAPKAEPVEYNGFSIYAEPINEGSIFRIAARIEKEVDGERRTQQLVRADTLNNSDMAAEISLTKAKQVIDERGERLFDGPNA</sequence>
<gene>
    <name evidence="2" type="ORF">SAMN05444000_10862</name>
</gene>
<evidence type="ECO:0000256" key="1">
    <source>
        <dbReference type="SAM" id="MobiDB-lite"/>
    </source>
</evidence>
<organism evidence="2 3">
    <name type="scientific">Shimia gijangensis</name>
    <dbReference type="NCBI Taxonomy" id="1470563"/>
    <lineage>
        <taxon>Bacteria</taxon>
        <taxon>Pseudomonadati</taxon>
        <taxon>Pseudomonadota</taxon>
        <taxon>Alphaproteobacteria</taxon>
        <taxon>Rhodobacterales</taxon>
        <taxon>Roseobacteraceae</taxon>
    </lineage>
</organism>
<dbReference type="STRING" id="1470563.SAMN05444000_10862"/>
<dbReference type="RefSeq" id="WP_073251693.1">
    <property type="nucleotide sequence ID" value="NZ_FQZQ01000008.1"/>
</dbReference>
<dbReference type="Proteomes" id="UP000183982">
    <property type="component" value="Unassembled WGS sequence"/>
</dbReference>
<dbReference type="Pfam" id="PF10115">
    <property type="entry name" value="HlyU"/>
    <property type="match status" value="1"/>
</dbReference>